<dbReference type="NCBIfam" id="TIGR00090">
    <property type="entry name" value="rsfS_iojap_ybeB"/>
    <property type="match status" value="1"/>
</dbReference>
<dbReference type="Pfam" id="PF02410">
    <property type="entry name" value="RsfS"/>
    <property type="match status" value="1"/>
</dbReference>
<evidence type="ECO:0000256" key="1">
    <source>
        <dbReference type="ARBA" id="ARBA00010574"/>
    </source>
</evidence>
<name>A0A560GQK4_9PROT</name>
<accession>A0A560GQK4</accession>
<dbReference type="GO" id="GO:0005737">
    <property type="term" value="C:cytoplasm"/>
    <property type="evidence" value="ECO:0007669"/>
    <property type="project" value="UniProtKB-SubCell"/>
</dbReference>
<comment type="function">
    <text evidence="2">Functions as a ribosomal silencing factor. Interacts with ribosomal protein uL14 (rplN), blocking formation of intersubunit bridge B8. Prevents association of the 30S and 50S ribosomal subunits and the formation of functional ribosomes, thus repressing translation.</text>
</comment>
<keyword evidence="4" id="KW-1185">Reference proteome</keyword>
<dbReference type="PANTHER" id="PTHR21043:SF0">
    <property type="entry name" value="MITOCHONDRIAL ASSEMBLY OF RIBOSOMAL LARGE SUBUNIT PROTEIN 1"/>
    <property type="match status" value="1"/>
</dbReference>
<dbReference type="PANTHER" id="PTHR21043">
    <property type="entry name" value="IOJAP SUPERFAMILY ORTHOLOG"/>
    <property type="match status" value="1"/>
</dbReference>
<organism evidence="3 4">
    <name type="scientific">Nitrospirillum amazonense</name>
    <dbReference type="NCBI Taxonomy" id="28077"/>
    <lineage>
        <taxon>Bacteria</taxon>
        <taxon>Pseudomonadati</taxon>
        <taxon>Pseudomonadota</taxon>
        <taxon>Alphaproteobacteria</taxon>
        <taxon>Rhodospirillales</taxon>
        <taxon>Azospirillaceae</taxon>
        <taxon>Nitrospirillum</taxon>
    </lineage>
</organism>
<sequence>MRAGPPVLSALFCLEVTIISTIAHFPTPTAGRTAPQPLPDMAAPDFPEQLRDLIVASVEDDKAEGTVVLDLKGKSTLADYIVITSGRSARQVDAMAGHLLSKLKEVGLVGLDAEGTPQCDWVLIDAGDVLVHLFRPEVRAFYNLEKMWGVELPPDFAGFGAPAGDFLSV</sequence>
<evidence type="ECO:0000313" key="4">
    <source>
        <dbReference type="Proteomes" id="UP000315751"/>
    </source>
</evidence>
<comment type="subunit">
    <text evidence="2">Interacts with ribosomal protein uL14 (rplN).</text>
</comment>
<dbReference type="InterPro" id="IPR004394">
    <property type="entry name" value="Iojap/RsfS/C7orf30"/>
</dbReference>
<dbReference type="GO" id="GO:0042256">
    <property type="term" value="P:cytosolic ribosome assembly"/>
    <property type="evidence" value="ECO:0007669"/>
    <property type="project" value="UniProtKB-UniRule"/>
</dbReference>
<dbReference type="GO" id="GO:0017148">
    <property type="term" value="P:negative regulation of translation"/>
    <property type="evidence" value="ECO:0007669"/>
    <property type="project" value="UniProtKB-UniRule"/>
</dbReference>
<keyword evidence="2" id="KW-0678">Repressor</keyword>
<dbReference type="InterPro" id="IPR043519">
    <property type="entry name" value="NT_sf"/>
</dbReference>
<comment type="similarity">
    <text evidence="1 2">Belongs to the Iojap/RsfS family.</text>
</comment>
<dbReference type="Gene3D" id="3.30.460.10">
    <property type="entry name" value="Beta Polymerase, domain 2"/>
    <property type="match status" value="1"/>
</dbReference>
<reference evidence="3 4" key="1">
    <citation type="submission" date="2019-06" db="EMBL/GenBank/DDBJ databases">
        <title>Genomic Encyclopedia of Type Strains, Phase IV (KMG-V): Genome sequencing to study the core and pangenomes of soil and plant-associated prokaryotes.</title>
        <authorList>
            <person name="Whitman W."/>
        </authorList>
    </citation>
    <scope>NUCLEOTIDE SEQUENCE [LARGE SCALE GENOMIC DNA]</scope>
    <source>
        <strain evidence="3 4">BR 11622</strain>
    </source>
</reference>
<dbReference type="Proteomes" id="UP000315751">
    <property type="component" value="Unassembled WGS sequence"/>
</dbReference>
<dbReference type="SUPFAM" id="SSF81301">
    <property type="entry name" value="Nucleotidyltransferase"/>
    <property type="match status" value="1"/>
</dbReference>
<keyword evidence="2" id="KW-0810">Translation regulation</keyword>
<dbReference type="HAMAP" id="MF_01477">
    <property type="entry name" value="Iojap_RsfS"/>
    <property type="match status" value="1"/>
</dbReference>
<dbReference type="AlphaFoldDB" id="A0A560GQK4"/>
<evidence type="ECO:0000256" key="2">
    <source>
        <dbReference type="HAMAP-Rule" id="MF_01477"/>
    </source>
</evidence>
<comment type="subcellular location">
    <subcellularLocation>
        <location evidence="2">Cytoplasm</location>
    </subcellularLocation>
</comment>
<dbReference type="GO" id="GO:0043023">
    <property type="term" value="F:ribosomal large subunit binding"/>
    <property type="evidence" value="ECO:0007669"/>
    <property type="project" value="TreeGrafter"/>
</dbReference>
<comment type="caution">
    <text evidence="3">The sequence shown here is derived from an EMBL/GenBank/DDBJ whole genome shotgun (WGS) entry which is preliminary data.</text>
</comment>
<keyword evidence="2" id="KW-0963">Cytoplasm</keyword>
<protein>
    <recommendedName>
        <fullName evidence="2">Ribosomal silencing factor RsfS</fullName>
    </recommendedName>
</protein>
<gene>
    <name evidence="2" type="primary">rsfS</name>
    <name evidence="3" type="ORF">FBZ90_11824</name>
</gene>
<dbReference type="GO" id="GO:0090071">
    <property type="term" value="P:negative regulation of ribosome biogenesis"/>
    <property type="evidence" value="ECO:0007669"/>
    <property type="project" value="UniProtKB-UniRule"/>
</dbReference>
<evidence type="ECO:0000313" key="3">
    <source>
        <dbReference type="EMBL" id="TWB35824.1"/>
    </source>
</evidence>
<proteinExistence type="inferred from homology"/>
<dbReference type="EMBL" id="VITR01000018">
    <property type="protein sequence ID" value="TWB35824.1"/>
    <property type="molecule type" value="Genomic_DNA"/>
</dbReference>